<dbReference type="Proteomes" id="UP001153269">
    <property type="component" value="Unassembled WGS sequence"/>
</dbReference>
<evidence type="ECO:0000313" key="2">
    <source>
        <dbReference type="Proteomes" id="UP001153269"/>
    </source>
</evidence>
<comment type="caution">
    <text evidence="1">The sequence shown here is derived from an EMBL/GenBank/DDBJ whole genome shotgun (WGS) entry which is preliminary data.</text>
</comment>
<evidence type="ECO:0000313" key="1">
    <source>
        <dbReference type="EMBL" id="CAB1429762.1"/>
    </source>
</evidence>
<dbReference type="EMBL" id="CADEAL010001169">
    <property type="protein sequence ID" value="CAB1429762.1"/>
    <property type="molecule type" value="Genomic_DNA"/>
</dbReference>
<sequence>MPPTSNWVSCIWKFQIKRVHVEECNRRLSWPQFSLRNSGLGMRAENIFRAEMVKAALQSANCLEQLRTSKRYREGRVMGKAYGDHVLENEPLHGERLYETHNLMEKVKKVN</sequence>
<keyword evidence="2" id="KW-1185">Reference proteome</keyword>
<proteinExistence type="predicted"/>
<protein>
    <submittedName>
        <fullName evidence="1">Uncharacterized protein</fullName>
    </submittedName>
</protein>
<reference evidence="1" key="1">
    <citation type="submission" date="2020-03" db="EMBL/GenBank/DDBJ databases">
        <authorList>
            <person name="Weist P."/>
        </authorList>
    </citation>
    <scope>NUCLEOTIDE SEQUENCE</scope>
</reference>
<organism evidence="1 2">
    <name type="scientific">Pleuronectes platessa</name>
    <name type="common">European plaice</name>
    <dbReference type="NCBI Taxonomy" id="8262"/>
    <lineage>
        <taxon>Eukaryota</taxon>
        <taxon>Metazoa</taxon>
        <taxon>Chordata</taxon>
        <taxon>Craniata</taxon>
        <taxon>Vertebrata</taxon>
        <taxon>Euteleostomi</taxon>
        <taxon>Actinopterygii</taxon>
        <taxon>Neopterygii</taxon>
        <taxon>Teleostei</taxon>
        <taxon>Neoteleostei</taxon>
        <taxon>Acanthomorphata</taxon>
        <taxon>Carangaria</taxon>
        <taxon>Pleuronectiformes</taxon>
        <taxon>Pleuronectoidei</taxon>
        <taxon>Pleuronectidae</taxon>
        <taxon>Pleuronectes</taxon>
    </lineage>
</organism>
<gene>
    <name evidence="1" type="ORF">PLEPLA_LOCUS17742</name>
</gene>
<dbReference type="AlphaFoldDB" id="A0A9N7UFX8"/>
<accession>A0A9N7UFX8</accession>
<name>A0A9N7UFX8_PLEPL</name>